<protein>
    <submittedName>
        <fullName evidence="1">Uncharacterized protein</fullName>
    </submittedName>
</protein>
<keyword evidence="2" id="KW-1185">Reference proteome</keyword>
<dbReference type="Proteomes" id="UP000316213">
    <property type="component" value="Unassembled WGS sequence"/>
</dbReference>
<comment type="caution">
    <text evidence="1">The sequence shown here is derived from an EMBL/GenBank/DDBJ whole genome shotgun (WGS) entry which is preliminary data.</text>
</comment>
<dbReference type="AlphaFoldDB" id="A0A5C6AQM6"/>
<reference evidence="1 2" key="1">
    <citation type="submission" date="2019-02" db="EMBL/GenBank/DDBJ databases">
        <title>Deep-cultivation of Planctomycetes and their phenomic and genomic characterization uncovers novel biology.</title>
        <authorList>
            <person name="Wiegand S."/>
            <person name="Jogler M."/>
            <person name="Boedeker C."/>
            <person name="Pinto D."/>
            <person name="Vollmers J."/>
            <person name="Rivas-Marin E."/>
            <person name="Kohn T."/>
            <person name="Peeters S.H."/>
            <person name="Heuer A."/>
            <person name="Rast P."/>
            <person name="Oberbeckmann S."/>
            <person name="Bunk B."/>
            <person name="Jeske O."/>
            <person name="Meyerdierks A."/>
            <person name="Storesund J.E."/>
            <person name="Kallscheuer N."/>
            <person name="Luecker S."/>
            <person name="Lage O.M."/>
            <person name="Pohl T."/>
            <person name="Merkel B.J."/>
            <person name="Hornburger P."/>
            <person name="Mueller R.-W."/>
            <person name="Bruemmer F."/>
            <person name="Labrenz M."/>
            <person name="Spormann A.M."/>
            <person name="Op Den Camp H."/>
            <person name="Overmann J."/>
            <person name="Amann R."/>
            <person name="Jetten M.S.M."/>
            <person name="Mascher T."/>
            <person name="Medema M.H."/>
            <person name="Devos D.P."/>
            <person name="Kaster A.-K."/>
            <person name="Ovreas L."/>
            <person name="Rohde M."/>
            <person name="Galperin M.Y."/>
            <person name="Jogler C."/>
        </authorList>
    </citation>
    <scope>NUCLEOTIDE SEQUENCE [LARGE SCALE GENOMIC DNA]</scope>
    <source>
        <strain evidence="1 2">Pla100</strain>
    </source>
</reference>
<organism evidence="1 2">
    <name type="scientific">Neorhodopirellula pilleata</name>
    <dbReference type="NCBI Taxonomy" id="2714738"/>
    <lineage>
        <taxon>Bacteria</taxon>
        <taxon>Pseudomonadati</taxon>
        <taxon>Planctomycetota</taxon>
        <taxon>Planctomycetia</taxon>
        <taxon>Pirellulales</taxon>
        <taxon>Pirellulaceae</taxon>
        <taxon>Neorhodopirellula</taxon>
    </lineage>
</organism>
<evidence type="ECO:0000313" key="2">
    <source>
        <dbReference type="Proteomes" id="UP000316213"/>
    </source>
</evidence>
<proteinExistence type="predicted"/>
<name>A0A5C6AQM6_9BACT</name>
<dbReference type="RefSeq" id="WP_146576998.1">
    <property type="nucleotide sequence ID" value="NZ_SJPM01000002.1"/>
</dbReference>
<dbReference type="EMBL" id="SJPM01000002">
    <property type="protein sequence ID" value="TWU01761.1"/>
    <property type="molecule type" value="Genomic_DNA"/>
</dbReference>
<gene>
    <name evidence="1" type="ORF">Pla100_14970</name>
</gene>
<dbReference type="OrthoDB" id="256390at2"/>
<sequence>MTMEQLDASHARVLRQMCDAVGLPHEKALDDDVFVGFFQSFRPDGNGLVGVFEGLPEAADLQERLADLFEVAGDDRRPQGGRDAYFVVRQPAAMPPALAEMAGRQWINRLAELAIRLGHDEAGQQLAQVETIRVLEGIPPKHPRLEHDKTNLLRLLKDQIPLWLESLAIETNSQSELQLKIADTLRAPYYFITCDPMLRDYLMWPLYRTPIPIAEPMEPYFQLWKHGVKWRVYQEQQVDLYLPRL</sequence>
<evidence type="ECO:0000313" key="1">
    <source>
        <dbReference type="EMBL" id="TWU01761.1"/>
    </source>
</evidence>
<accession>A0A5C6AQM6</accession>